<name>A0ABV2SGD0_9GAMM</name>
<evidence type="ECO:0008006" key="3">
    <source>
        <dbReference type="Google" id="ProtNLM"/>
    </source>
</evidence>
<reference evidence="1 2" key="1">
    <citation type="submission" date="2024-06" db="EMBL/GenBank/DDBJ databases">
        <title>Genomic Encyclopedia of Type Strains, Phase V (KMG-V): Genome sequencing to study the core and pangenomes of soil and plant-associated prokaryotes.</title>
        <authorList>
            <person name="Whitman W."/>
        </authorList>
    </citation>
    <scope>NUCLEOTIDE SEQUENCE [LARGE SCALE GENOMIC DNA]</scope>
    <source>
        <strain evidence="1 2">NE40</strain>
    </source>
</reference>
<keyword evidence="2" id="KW-1185">Reference proteome</keyword>
<dbReference type="EMBL" id="JBEWTB010000002">
    <property type="protein sequence ID" value="MET4756836.1"/>
    <property type="molecule type" value="Genomic_DNA"/>
</dbReference>
<accession>A0ABV2SGD0</accession>
<evidence type="ECO:0000313" key="2">
    <source>
        <dbReference type="Proteomes" id="UP001549366"/>
    </source>
</evidence>
<dbReference type="Proteomes" id="UP001549366">
    <property type="component" value="Unassembled WGS sequence"/>
</dbReference>
<sequence>MKKLYGYRTADQVSLRADGSPIRGACAGAVCLWLRERVHGQPLMVPPDLATAAALQQMFTDMAHLRHQQVDASISITYKLHAIGLQTNEEFGTKKIVDLCGHVRHKPGLYYLSVSFLRRGVRGLHAIGLQIQQNKGYYLFNPDEGLLELSFGELVDYLVLHYGSEGQFIAIRLCGNEGQFAAAGSS</sequence>
<proteinExistence type="predicted"/>
<dbReference type="RefSeq" id="WP_354011115.1">
    <property type="nucleotide sequence ID" value="NZ_JBEWTA010000001.1"/>
</dbReference>
<organism evidence="1 2">
    <name type="scientific">Endozoicomonas lisbonensis</name>
    <dbReference type="NCBI Taxonomy" id="3120522"/>
    <lineage>
        <taxon>Bacteria</taxon>
        <taxon>Pseudomonadati</taxon>
        <taxon>Pseudomonadota</taxon>
        <taxon>Gammaproteobacteria</taxon>
        <taxon>Oceanospirillales</taxon>
        <taxon>Endozoicomonadaceae</taxon>
        <taxon>Endozoicomonas</taxon>
    </lineage>
</organism>
<comment type="caution">
    <text evidence="1">The sequence shown here is derived from an EMBL/GenBank/DDBJ whole genome shotgun (WGS) entry which is preliminary data.</text>
</comment>
<protein>
    <recommendedName>
        <fullName evidence="3">Peptidase C58 YopT-type domain-containing protein</fullName>
    </recommendedName>
</protein>
<gene>
    <name evidence="1" type="ORF">V5J35_002028</name>
</gene>
<evidence type="ECO:0000313" key="1">
    <source>
        <dbReference type="EMBL" id="MET4756836.1"/>
    </source>
</evidence>